<name>A0AAD8UF19_GLOAC</name>
<dbReference type="AlphaFoldDB" id="A0AAD8UF19"/>
<dbReference type="RefSeq" id="XP_060360351.1">
    <property type="nucleotide sequence ID" value="XM_060503387.1"/>
</dbReference>
<comment type="caution">
    <text evidence="1">The sequence shown here is derived from an EMBL/GenBank/DDBJ whole genome shotgun (WGS) entry which is preliminary data.</text>
</comment>
<evidence type="ECO:0000313" key="2">
    <source>
        <dbReference type="Proteomes" id="UP001244207"/>
    </source>
</evidence>
<gene>
    <name evidence="1" type="ORF">BDZ83DRAFT_53931</name>
</gene>
<dbReference type="GeneID" id="85387286"/>
<accession>A0AAD8UF19</accession>
<proteinExistence type="predicted"/>
<dbReference type="EMBL" id="JAHMHS010000120">
    <property type="protein sequence ID" value="KAK1715552.1"/>
    <property type="molecule type" value="Genomic_DNA"/>
</dbReference>
<reference evidence="1" key="1">
    <citation type="submission" date="2021-12" db="EMBL/GenBank/DDBJ databases">
        <title>Comparative genomics, transcriptomics and evolutionary studies reveal genomic signatures of adaptation to plant cell wall in hemibiotrophic fungi.</title>
        <authorList>
            <consortium name="DOE Joint Genome Institute"/>
            <person name="Baroncelli R."/>
            <person name="Diaz J.F."/>
            <person name="Benocci T."/>
            <person name="Peng M."/>
            <person name="Battaglia E."/>
            <person name="Haridas S."/>
            <person name="Andreopoulos W."/>
            <person name="Labutti K."/>
            <person name="Pangilinan J."/>
            <person name="Floch G.L."/>
            <person name="Makela M.R."/>
            <person name="Henrissat B."/>
            <person name="Grigoriev I.V."/>
            <person name="Crouch J.A."/>
            <person name="De Vries R.P."/>
            <person name="Sukno S.A."/>
            <person name="Thon M.R."/>
        </authorList>
    </citation>
    <scope>NUCLEOTIDE SEQUENCE</scope>
    <source>
        <strain evidence="1">CBS 112980</strain>
    </source>
</reference>
<sequence>MQILLQKDWRLLFTRLAVRQRLDFLAGLAFTSLNHWVCGGCHQLHRINTNDIPWHPPSIDRCRTDKQIICLPPCFEIRERHIQLGLKLTRLKTAANQEYLKKIMSPFTFEFGPYPGPKIRSSFHATPKFIADRFILYIQRALIYKKGLETWQLNSESTCRHTGGPESRYGPPTEFGNTVRLAVNQPGIEVTGHCSRCPTDYSVMVGHGPDKILTKLPSMLGMTTVHTSLPVTSLGLHPFMVPATCIRQALRCIVTLAAFGGCKRRAPHLATSDSWISCLQTELSLRKVCSLDPVEGRLRPLRPTSAVELSGWRLRVRINCLRSRITSQFWYRNHYIKSNK</sequence>
<organism evidence="1 2">
    <name type="scientific">Glomerella acutata</name>
    <name type="common">Colletotrichum acutatum</name>
    <dbReference type="NCBI Taxonomy" id="27357"/>
    <lineage>
        <taxon>Eukaryota</taxon>
        <taxon>Fungi</taxon>
        <taxon>Dikarya</taxon>
        <taxon>Ascomycota</taxon>
        <taxon>Pezizomycotina</taxon>
        <taxon>Sordariomycetes</taxon>
        <taxon>Hypocreomycetidae</taxon>
        <taxon>Glomerellales</taxon>
        <taxon>Glomerellaceae</taxon>
        <taxon>Colletotrichum</taxon>
        <taxon>Colletotrichum acutatum species complex</taxon>
    </lineage>
</organism>
<protein>
    <submittedName>
        <fullName evidence="1">Uncharacterized protein</fullName>
    </submittedName>
</protein>
<evidence type="ECO:0000313" key="1">
    <source>
        <dbReference type="EMBL" id="KAK1715552.1"/>
    </source>
</evidence>
<keyword evidence="2" id="KW-1185">Reference proteome</keyword>
<dbReference type="Proteomes" id="UP001244207">
    <property type="component" value="Unassembled WGS sequence"/>
</dbReference>